<dbReference type="SUPFAM" id="SSF53098">
    <property type="entry name" value="Ribonuclease H-like"/>
    <property type="match status" value="1"/>
</dbReference>
<dbReference type="InterPro" id="IPR012337">
    <property type="entry name" value="RNaseH-like_sf"/>
</dbReference>
<dbReference type="FunFam" id="3.30.420.10:FF:000032">
    <property type="entry name" value="Retrovirus-related Pol polyprotein from transposon 297-like Protein"/>
    <property type="match status" value="1"/>
</dbReference>
<dbReference type="InterPro" id="IPR001584">
    <property type="entry name" value="Integrase_cat-core"/>
</dbReference>
<dbReference type="GO" id="GO:0003676">
    <property type="term" value="F:nucleic acid binding"/>
    <property type="evidence" value="ECO:0007669"/>
    <property type="project" value="InterPro"/>
</dbReference>
<keyword evidence="3" id="KW-1185">Reference proteome</keyword>
<evidence type="ECO:0000313" key="2">
    <source>
        <dbReference type="EMBL" id="KAF7832552.1"/>
    </source>
</evidence>
<evidence type="ECO:0000313" key="3">
    <source>
        <dbReference type="Proteomes" id="UP000634136"/>
    </source>
</evidence>
<protein>
    <submittedName>
        <fullName evidence="2">Transposon Ty3-I Gag-Pol polyprotein</fullName>
    </submittedName>
</protein>
<evidence type="ECO:0000259" key="1">
    <source>
        <dbReference type="PROSITE" id="PS50994"/>
    </source>
</evidence>
<organism evidence="2 3">
    <name type="scientific">Senna tora</name>
    <dbReference type="NCBI Taxonomy" id="362788"/>
    <lineage>
        <taxon>Eukaryota</taxon>
        <taxon>Viridiplantae</taxon>
        <taxon>Streptophyta</taxon>
        <taxon>Embryophyta</taxon>
        <taxon>Tracheophyta</taxon>
        <taxon>Spermatophyta</taxon>
        <taxon>Magnoliopsida</taxon>
        <taxon>eudicotyledons</taxon>
        <taxon>Gunneridae</taxon>
        <taxon>Pentapetalae</taxon>
        <taxon>rosids</taxon>
        <taxon>fabids</taxon>
        <taxon>Fabales</taxon>
        <taxon>Fabaceae</taxon>
        <taxon>Caesalpinioideae</taxon>
        <taxon>Cassia clade</taxon>
        <taxon>Senna</taxon>
    </lineage>
</organism>
<comment type="caution">
    <text evidence="2">The sequence shown here is derived from an EMBL/GenBank/DDBJ whole genome shotgun (WGS) entry which is preliminary data.</text>
</comment>
<name>A0A834WUF5_9FABA</name>
<dbReference type="Gene3D" id="3.30.420.10">
    <property type="entry name" value="Ribonuclease H-like superfamily/Ribonuclease H"/>
    <property type="match status" value="1"/>
</dbReference>
<dbReference type="PANTHER" id="PTHR35046:SF9">
    <property type="entry name" value="RNA-DIRECTED DNA POLYMERASE"/>
    <property type="match status" value="1"/>
</dbReference>
<dbReference type="AlphaFoldDB" id="A0A834WUF5"/>
<dbReference type="EMBL" id="JAAIUW010000005">
    <property type="protein sequence ID" value="KAF7832552.1"/>
    <property type="molecule type" value="Genomic_DNA"/>
</dbReference>
<proteinExistence type="predicted"/>
<accession>A0A834WUF5</accession>
<feature type="domain" description="Integrase catalytic" evidence="1">
    <location>
        <begin position="33"/>
        <end position="193"/>
    </location>
</feature>
<gene>
    <name evidence="2" type="ORF">G2W53_014885</name>
</gene>
<dbReference type="PROSITE" id="PS50994">
    <property type="entry name" value="INTEGRASE"/>
    <property type="match status" value="1"/>
</dbReference>
<dbReference type="Proteomes" id="UP000634136">
    <property type="component" value="Unassembled WGS sequence"/>
</dbReference>
<dbReference type="GO" id="GO:0015074">
    <property type="term" value="P:DNA integration"/>
    <property type="evidence" value="ECO:0007669"/>
    <property type="project" value="InterPro"/>
</dbReference>
<dbReference type="PANTHER" id="PTHR35046">
    <property type="entry name" value="ZINC KNUCKLE (CCHC-TYPE) FAMILY PROTEIN"/>
    <property type="match status" value="1"/>
</dbReference>
<dbReference type="InterPro" id="IPR036397">
    <property type="entry name" value="RNaseH_sf"/>
</dbReference>
<dbReference type="OrthoDB" id="1935586at2759"/>
<sequence>MKRDVEKLCSKCISCRKANSKVKPHGLYMPLPVPTHPWTDVSMDFILGLPKTRNGRDSIFIVVDRFSKMAHFIPCNKSDDATHVANLFFREIVRLHGIPRTIVSDRDAKFLSHFWRVLWGKLGTQLLFSTTCHPQTDGQTEVVNRTLGTLLRAVIKKNVKAWEDCIPLIEFAYNRSVHSSTKFSPFEIVYGFNPLTPLDLKPLPVNEIANLDGKRKAELVRKIHEEARLHVLEKNKQAAKHANKGRKLVKFQPGLMKQVHGDKADLEELGMEQDLKAVNILQVQLKPK</sequence>
<reference evidence="2" key="1">
    <citation type="submission" date="2020-09" db="EMBL/GenBank/DDBJ databases">
        <title>Genome-Enabled Discovery of Anthraquinone Biosynthesis in Senna tora.</title>
        <authorList>
            <person name="Kang S.-H."/>
            <person name="Pandey R.P."/>
            <person name="Lee C.-M."/>
            <person name="Sim J.-S."/>
            <person name="Jeong J.-T."/>
            <person name="Choi B.-S."/>
            <person name="Jung M."/>
            <person name="Ginzburg D."/>
            <person name="Zhao K."/>
            <person name="Won S.Y."/>
            <person name="Oh T.-J."/>
            <person name="Yu Y."/>
            <person name="Kim N.-H."/>
            <person name="Lee O.R."/>
            <person name="Lee T.-H."/>
            <person name="Bashyal P."/>
            <person name="Kim T.-S."/>
            <person name="Lee W.-H."/>
            <person name="Kawkins C."/>
            <person name="Kim C.-K."/>
            <person name="Kim J.S."/>
            <person name="Ahn B.O."/>
            <person name="Rhee S.Y."/>
            <person name="Sohng J.K."/>
        </authorList>
    </citation>
    <scope>NUCLEOTIDE SEQUENCE</scope>
    <source>
        <tissue evidence="2">Leaf</tissue>
    </source>
</reference>
<dbReference type="Pfam" id="PF00665">
    <property type="entry name" value="rve"/>
    <property type="match status" value="1"/>
</dbReference>